<evidence type="ECO:0000313" key="2">
    <source>
        <dbReference type="EMBL" id="ELZ05045.1"/>
    </source>
</evidence>
<gene>
    <name evidence="2" type="ORF">C482_02786</name>
</gene>
<evidence type="ECO:0000313" key="3">
    <source>
        <dbReference type="Proteomes" id="UP000011693"/>
    </source>
</evidence>
<sequence>MCYYFCGVTVLSYVGIRFVGTQDLLVAGIPVLMWVIAVIAMLVILGLYVIFSHNSGSETITDIGNQTDLDNE</sequence>
<organism evidence="2 3">
    <name type="scientific">Natrialba chahannaoensis JCM 10990</name>
    <dbReference type="NCBI Taxonomy" id="1227492"/>
    <lineage>
        <taxon>Archaea</taxon>
        <taxon>Methanobacteriati</taxon>
        <taxon>Methanobacteriota</taxon>
        <taxon>Stenosarchaea group</taxon>
        <taxon>Halobacteria</taxon>
        <taxon>Halobacteriales</taxon>
        <taxon>Natrialbaceae</taxon>
        <taxon>Natrialba</taxon>
    </lineage>
</organism>
<dbReference type="AlphaFoldDB" id="M0B2P2"/>
<keyword evidence="3" id="KW-1185">Reference proteome</keyword>
<accession>M0B2P2</accession>
<proteinExistence type="predicted"/>
<dbReference type="Proteomes" id="UP000011693">
    <property type="component" value="Unassembled WGS sequence"/>
</dbReference>
<evidence type="ECO:0000256" key="1">
    <source>
        <dbReference type="SAM" id="Phobius"/>
    </source>
</evidence>
<name>M0B2P2_9EURY</name>
<reference evidence="2 3" key="1">
    <citation type="journal article" date="2014" name="PLoS Genet.">
        <title>Phylogenetically driven sequencing of extremely halophilic archaea reveals strategies for static and dynamic osmo-response.</title>
        <authorList>
            <person name="Becker E.A."/>
            <person name="Seitzer P.M."/>
            <person name="Tritt A."/>
            <person name="Larsen D."/>
            <person name="Krusor M."/>
            <person name="Yao A.I."/>
            <person name="Wu D."/>
            <person name="Madern D."/>
            <person name="Eisen J.A."/>
            <person name="Darling A.E."/>
            <person name="Facciotti M.T."/>
        </authorList>
    </citation>
    <scope>NUCLEOTIDE SEQUENCE [LARGE SCALE GENOMIC DNA]</scope>
    <source>
        <strain evidence="2 3">JCM 10990</strain>
    </source>
</reference>
<protein>
    <submittedName>
        <fullName evidence="2">Uncharacterized protein</fullName>
    </submittedName>
</protein>
<keyword evidence="1" id="KW-0812">Transmembrane</keyword>
<comment type="caution">
    <text evidence="2">The sequence shown here is derived from an EMBL/GenBank/DDBJ whole genome shotgun (WGS) entry which is preliminary data.</text>
</comment>
<dbReference type="EMBL" id="AOIN01000021">
    <property type="protein sequence ID" value="ELZ05045.1"/>
    <property type="molecule type" value="Genomic_DNA"/>
</dbReference>
<keyword evidence="1" id="KW-0472">Membrane</keyword>
<feature type="transmembrane region" description="Helical" evidence="1">
    <location>
        <begin position="31"/>
        <end position="51"/>
    </location>
</feature>
<dbReference type="STRING" id="1227492.C482_02786"/>
<dbReference type="PATRIC" id="fig|1227492.4.peg.538"/>
<keyword evidence="1" id="KW-1133">Transmembrane helix</keyword>